<sequence>MDNASYPSSLVEKLPNFSWRKSEIRDWLQEINLVFPSDALKVNLPKLVSWEKCLAMWQKGIGTATPEMCRNTVENTNKIILDWLQRKIRFGREDVVSLIINLEDDYDNSEDFEFGDELADRSVSLDQGKEIAPTELDDCGSFGKERRYSMIV</sequence>
<comment type="caution">
    <text evidence="1">The sequence shown here is derived from an EMBL/GenBank/DDBJ whole genome shotgun (WGS) entry which is preliminary data.</text>
</comment>
<accession>A0A8K0CF88</accession>
<keyword evidence="2" id="KW-1185">Reference proteome</keyword>
<organism evidence="1 2">
    <name type="scientific">Ignelater luminosus</name>
    <name type="common">Cucubano</name>
    <name type="synonym">Pyrophorus luminosus</name>
    <dbReference type="NCBI Taxonomy" id="2038154"/>
    <lineage>
        <taxon>Eukaryota</taxon>
        <taxon>Metazoa</taxon>
        <taxon>Ecdysozoa</taxon>
        <taxon>Arthropoda</taxon>
        <taxon>Hexapoda</taxon>
        <taxon>Insecta</taxon>
        <taxon>Pterygota</taxon>
        <taxon>Neoptera</taxon>
        <taxon>Endopterygota</taxon>
        <taxon>Coleoptera</taxon>
        <taxon>Polyphaga</taxon>
        <taxon>Elateriformia</taxon>
        <taxon>Elateroidea</taxon>
        <taxon>Elateridae</taxon>
        <taxon>Agrypninae</taxon>
        <taxon>Pyrophorini</taxon>
        <taxon>Ignelater</taxon>
    </lineage>
</organism>
<protein>
    <submittedName>
        <fullName evidence="1">Uncharacterized protein</fullName>
    </submittedName>
</protein>
<reference evidence="1" key="1">
    <citation type="submission" date="2019-08" db="EMBL/GenBank/DDBJ databases">
        <title>The genome of the North American firefly Photinus pyralis.</title>
        <authorList>
            <consortium name="Photinus pyralis genome working group"/>
            <person name="Fallon T.R."/>
            <person name="Sander Lower S.E."/>
            <person name="Weng J.-K."/>
        </authorList>
    </citation>
    <scope>NUCLEOTIDE SEQUENCE</scope>
    <source>
        <strain evidence="1">TRF0915ILg1</strain>
        <tissue evidence="1">Whole body</tissue>
    </source>
</reference>
<dbReference type="AlphaFoldDB" id="A0A8K0CF88"/>
<evidence type="ECO:0000313" key="2">
    <source>
        <dbReference type="Proteomes" id="UP000801492"/>
    </source>
</evidence>
<name>A0A8K0CF88_IGNLU</name>
<dbReference type="EMBL" id="VTPC01090413">
    <property type="protein sequence ID" value="KAF2883443.1"/>
    <property type="molecule type" value="Genomic_DNA"/>
</dbReference>
<evidence type="ECO:0000313" key="1">
    <source>
        <dbReference type="EMBL" id="KAF2883443.1"/>
    </source>
</evidence>
<dbReference type="Proteomes" id="UP000801492">
    <property type="component" value="Unassembled WGS sequence"/>
</dbReference>
<proteinExistence type="predicted"/>
<gene>
    <name evidence="1" type="ORF">ILUMI_22728</name>
</gene>